<comment type="caution">
    <text evidence="1">The sequence shown here is derived from an EMBL/GenBank/DDBJ whole genome shotgun (WGS) entry which is preliminary data.</text>
</comment>
<keyword evidence="2" id="KW-1185">Reference proteome</keyword>
<dbReference type="Proteomes" id="UP001177021">
    <property type="component" value="Unassembled WGS sequence"/>
</dbReference>
<evidence type="ECO:0000313" key="2">
    <source>
        <dbReference type="Proteomes" id="UP001177021"/>
    </source>
</evidence>
<proteinExistence type="predicted"/>
<name>A0ACB0KUL8_TRIPR</name>
<reference evidence="1" key="1">
    <citation type="submission" date="2023-10" db="EMBL/GenBank/DDBJ databases">
        <authorList>
            <person name="Rodriguez Cubillos JULIANA M."/>
            <person name="De Vega J."/>
        </authorList>
    </citation>
    <scope>NUCLEOTIDE SEQUENCE</scope>
</reference>
<gene>
    <name evidence="1" type="ORF">MILVUS5_LOCUS26724</name>
</gene>
<accession>A0ACB0KUL8</accession>
<organism evidence="1 2">
    <name type="scientific">Trifolium pratense</name>
    <name type="common">Red clover</name>
    <dbReference type="NCBI Taxonomy" id="57577"/>
    <lineage>
        <taxon>Eukaryota</taxon>
        <taxon>Viridiplantae</taxon>
        <taxon>Streptophyta</taxon>
        <taxon>Embryophyta</taxon>
        <taxon>Tracheophyta</taxon>
        <taxon>Spermatophyta</taxon>
        <taxon>Magnoliopsida</taxon>
        <taxon>eudicotyledons</taxon>
        <taxon>Gunneridae</taxon>
        <taxon>Pentapetalae</taxon>
        <taxon>rosids</taxon>
        <taxon>fabids</taxon>
        <taxon>Fabales</taxon>
        <taxon>Fabaceae</taxon>
        <taxon>Papilionoideae</taxon>
        <taxon>50 kb inversion clade</taxon>
        <taxon>NPAAA clade</taxon>
        <taxon>Hologalegina</taxon>
        <taxon>IRL clade</taxon>
        <taxon>Trifolieae</taxon>
        <taxon>Trifolium</taxon>
    </lineage>
</organism>
<dbReference type="EMBL" id="CASHSV030000311">
    <property type="protein sequence ID" value="CAJ2660870.1"/>
    <property type="molecule type" value="Genomic_DNA"/>
</dbReference>
<evidence type="ECO:0000313" key="1">
    <source>
        <dbReference type="EMBL" id="CAJ2660870.1"/>
    </source>
</evidence>
<protein>
    <submittedName>
        <fullName evidence="1">Uncharacterized protein</fullName>
    </submittedName>
</protein>
<sequence>MMHLADKHKKEKEKLHNKIHDLERELDEKHGLELEIEQLRGAHKVMKHIGETDLEEKEKLEAIKMHLQEKEEELEVVEDLKQMLVIWERKINDELQDSRKKLISWICCCPDARATISVKRIGELPIKPFFDAAKRKFSDEAHVKAMEWFSKWDEHIRDCSWLPFKIVIDKEGNSKEILDEEDEKLRSLKGEFGDEVHDAVATALKELNEYNPSGRYSIPELWNHKEGRKASLKEGVSDLIKQWKQSRSNQRRRI</sequence>